<protein>
    <submittedName>
        <fullName evidence="3">GntR family transcriptional regulator</fullName>
    </submittedName>
</protein>
<dbReference type="RefSeq" id="WP_242619692.1">
    <property type="nucleotide sequence ID" value="NZ_CAACUY010000232.1"/>
</dbReference>
<dbReference type="InterPro" id="IPR028978">
    <property type="entry name" value="Chorismate_lyase_/UTRA_dom_sf"/>
</dbReference>
<reference evidence="4" key="1">
    <citation type="journal article" date="2019" name="Int. J. Syst. Evol. Microbiol.">
        <title>The Global Catalogue of Microorganisms (GCM) 10K type strain sequencing project: providing services to taxonomists for standard genome sequencing and annotation.</title>
        <authorList>
            <consortium name="The Broad Institute Genomics Platform"/>
            <consortium name="The Broad Institute Genome Sequencing Center for Infectious Disease"/>
            <person name="Wu L."/>
            <person name="Ma J."/>
        </authorList>
    </citation>
    <scope>NUCLEOTIDE SEQUENCE [LARGE SCALE GENOMIC DNA]</scope>
    <source>
        <strain evidence="4">JCM 9371</strain>
    </source>
</reference>
<proteinExistence type="predicted"/>
<dbReference type="Gene3D" id="3.40.1410.10">
    <property type="entry name" value="Chorismate lyase-like"/>
    <property type="match status" value="1"/>
</dbReference>
<organism evidence="3 4">
    <name type="scientific">Actinomadura fibrosa</name>
    <dbReference type="NCBI Taxonomy" id="111802"/>
    <lineage>
        <taxon>Bacteria</taxon>
        <taxon>Bacillati</taxon>
        <taxon>Actinomycetota</taxon>
        <taxon>Actinomycetes</taxon>
        <taxon>Streptosporangiales</taxon>
        <taxon>Thermomonosporaceae</taxon>
        <taxon>Actinomadura</taxon>
    </lineage>
</organism>
<evidence type="ECO:0000259" key="2">
    <source>
        <dbReference type="SMART" id="SM00866"/>
    </source>
</evidence>
<dbReference type="InterPro" id="IPR050679">
    <property type="entry name" value="Bact_HTH_transcr_reg"/>
</dbReference>
<keyword evidence="4" id="KW-1185">Reference proteome</keyword>
<dbReference type="PANTHER" id="PTHR44846">
    <property type="entry name" value="MANNOSYL-D-GLYCERATE TRANSPORT/METABOLISM SYSTEM REPRESSOR MNGR-RELATED"/>
    <property type="match status" value="1"/>
</dbReference>
<feature type="region of interest" description="Disordered" evidence="1">
    <location>
        <begin position="1"/>
        <end position="25"/>
    </location>
</feature>
<evidence type="ECO:0000313" key="4">
    <source>
        <dbReference type="Proteomes" id="UP001597063"/>
    </source>
</evidence>
<sequence length="181" mass="20006">MDVPTVRRVRRIPAPEGGTGSSFADEVREAGMNPSTDLVRAEAVVAPVGIARLLEIESDAPVLVRERHMYADDRPVQLATSYIPLSLAGSVELAFPDTGPTGIYRRLAERGHRVARFAEEIEGRRPLPEELDFLRVGRGGFVLEVRRLAYGEEGKPVEVTINVFPGQLWRLRYEWAAEGAG</sequence>
<dbReference type="SUPFAM" id="SSF64288">
    <property type="entry name" value="Chorismate lyase-like"/>
    <property type="match status" value="1"/>
</dbReference>
<gene>
    <name evidence="3" type="ORF">ACFQZM_43150</name>
</gene>
<feature type="domain" description="UbiC transcription regulator-associated" evidence="2">
    <location>
        <begin position="29"/>
        <end position="170"/>
    </location>
</feature>
<dbReference type="PANTHER" id="PTHR44846:SF17">
    <property type="entry name" value="GNTR-FAMILY TRANSCRIPTIONAL REGULATOR"/>
    <property type="match status" value="1"/>
</dbReference>
<evidence type="ECO:0000256" key="1">
    <source>
        <dbReference type="SAM" id="MobiDB-lite"/>
    </source>
</evidence>
<evidence type="ECO:0000313" key="3">
    <source>
        <dbReference type="EMBL" id="MFD0691349.1"/>
    </source>
</evidence>
<dbReference type="Proteomes" id="UP001597063">
    <property type="component" value="Unassembled WGS sequence"/>
</dbReference>
<dbReference type="SMART" id="SM00866">
    <property type="entry name" value="UTRA"/>
    <property type="match status" value="1"/>
</dbReference>
<accession>A0ABW2XZ04</accession>
<dbReference type="InterPro" id="IPR011663">
    <property type="entry name" value="UTRA"/>
</dbReference>
<dbReference type="EMBL" id="JBHTGP010000027">
    <property type="protein sequence ID" value="MFD0691349.1"/>
    <property type="molecule type" value="Genomic_DNA"/>
</dbReference>
<dbReference type="Pfam" id="PF07702">
    <property type="entry name" value="UTRA"/>
    <property type="match status" value="1"/>
</dbReference>
<name>A0ABW2XZ04_9ACTN</name>
<comment type="caution">
    <text evidence="3">The sequence shown here is derived from an EMBL/GenBank/DDBJ whole genome shotgun (WGS) entry which is preliminary data.</text>
</comment>